<dbReference type="AlphaFoldDB" id="A0A556QP20"/>
<dbReference type="GO" id="GO:0015385">
    <property type="term" value="F:sodium:proton antiporter activity"/>
    <property type="evidence" value="ECO:0007669"/>
    <property type="project" value="TreeGrafter"/>
</dbReference>
<evidence type="ECO:0000256" key="1">
    <source>
        <dbReference type="SAM" id="Phobius"/>
    </source>
</evidence>
<keyword evidence="1" id="KW-0472">Membrane</keyword>
<evidence type="ECO:0000313" key="3">
    <source>
        <dbReference type="Proteomes" id="UP000315648"/>
    </source>
</evidence>
<keyword evidence="3" id="KW-1185">Reference proteome</keyword>
<dbReference type="Proteomes" id="UP000315648">
    <property type="component" value="Unassembled WGS sequence"/>
</dbReference>
<name>A0A556QP20_9BACT</name>
<keyword evidence="1" id="KW-0812">Transmembrane</keyword>
<reference evidence="2 3" key="1">
    <citation type="submission" date="2019-07" db="EMBL/GenBank/DDBJ databases">
        <title>Description of 53C-WASEF.</title>
        <authorList>
            <person name="Pitt A."/>
            <person name="Hahn M.W."/>
        </authorList>
    </citation>
    <scope>NUCLEOTIDE SEQUENCE [LARGE SCALE GENOMIC DNA]</scope>
    <source>
        <strain evidence="2 3">53C-WASEF</strain>
    </source>
</reference>
<dbReference type="NCBIfam" id="TIGR01300">
    <property type="entry name" value="CPA3_mnhG_phaG"/>
    <property type="match status" value="1"/>
</dbReference>
<evidence type="ECO:0000313" key="2">
    <source>
        <dbReference type="EMBL" id="TSJ78381.1"/>
    </source>
</evidence>
<sequence length="105" mass="11583">MSLIVDIMAGLFLLAGAFFMLVAGVGVVKLPDAYCRAHALGKAMTLGIIFLLIAMGLLLEDLSWQKVAAGIFFQLVTIPVASHLFCLAAYRRKLRRWTSRGWVQE</sequence>
<dbReference type="EMBL" id="VMBG01000001">
    <property type="protein sequence ID" value="TSJ78381.1"/>
    <property type="molecule type" value="Genomic_DNA"/>
</dbReference>
<dbReference type="Pfam" id="PF03334">
    <property type="entry name" value="PhaG_MnhG_YufB"/>
    <property type="match status" value="1"/>
</dbReference>
<feature type="transmembrane region" description="Helical" evidence="1">
    <location>
        <begin position="71"/>
        <end position="90"/>
    </location>
</feature>
<comment type="caution">
    <text evidence="2">The sequence shown here is derived from an EMBL/GenBank/DDBJ whole genome shotgun (WGS) entry which is preliminary data.</text>
</comment>
<accession>A0A556QP20</accession>
<proteinExistence type="predicted"/>
<dbReference type="OrthoDB" id="9806575at2"/>
<protein>
    <submittedName>
        <fullName evidence="2">Monovalent cation/H(+) antiporter subunit G</fullName>
    </submittedName>
</protein>
<gene>
    <name evidence="2" type="ORF">FPL22_03505</name>
</gene>
<dbReference type="PANTHER" id="PTHR34703:SF1">
    <property type="entry name" value="ANTIPORTER SUBUNIT MNHG2-RELATED"/>
    <property type="match status" value="1"/>
</dbReference>
<feature type="transmembrane region" description="Helical" evidence="1">
    <location>
        <begin position="6"/>
        <end position="28"/>
    </location>
</feature>
<dbReference type="RefSeq" id="WP_144228722.1">
    <property type="nucleotide sequence ID" value="NZ_CBCRVV010000003.1"/>
</dbReference>
<dbReference type="PANTHER" id="PTHR34703">
    <property type="entry name" value="ANTIPORTER SUBUNIT MNHG2-RELATED"/>
    <property type="match status" value="1"/>
</dbReference>
<keyword evidence="1" id="KW-1133">Transmembrane helix</keyword>
<organism evidence="2 3">
    <name type="scientific">Rariglobus hedericola</name>
    <dbReference type="NCBI Taxonomy" id="2597822"/>
    <lineage>
        <taxon>Bacteria</taxon>
        <taxon>Pseudomonadati</taxon>
        <taxon>Verrucomicrobiota</taxon>
        <taxon>Opitutia</taxon>
        <taxon>Opitutales</taxon>
        <taxon>Opitutaceae</taxon>
        <taxon>Rariglobus</taxon>
    </lineage>
</organism>
<feature type="transmembrane region" description="Helical" evidence="1">
    <location>
        <begin position="40"/>
        <end position="59"/>
    </location>
</feature>
<dbReference type="InterPro" id="IPR005133">
    <property type="entry name" value="PhaG_MnhG_YufB"/>
</dbReference>